<feature type="transmembrane region" description="Helical" evidence="18">
    <location>
        <begin position="1175"/>
        <end position="1192"/>
    </location>
</feature>
<dbReference type="InterPro" id="IPR037120">
    <property type="entry name" value="Haem_peroxidase_sf_animal"/>
</dbReference>
<dbReference type="SUPFAM" id="SSF47473">
    <property type="entry name" value="EF-hand"/>
    <property type="match status" value="1"/>
</dbReference>
<feature type="domain" description="EF-hand" evidence="19">
    <location>
        <begin position="868"/>
        <end position="903"/>
    </location>
</feature>
<dbReference type="Gene3D" id="3.40.50.80">
    <property type="entry name" value="Nucleotide-binding domain of ferredoxin-NADP reductase (FNR) module"/>
    <property type="match status" value="1"/>
</dbReference>
<keyword evidence="8" id="KW-0274">FAD</keyword>
<dbReference type="SFLD" id="SFLDG01169">
    <property type="entry name" value="NADPH_oxidase_subgroup_(NOX)"/>
    <property type="match status" value="1"/>
</dbReference>
<evidence type="ECO:0000256" key="4">
    <source>
        <dbReference type="ARBA" id="ARBA00022559"/>
    </source>
</evidence>
<feature type="transmembrane region" description="Helical" evidence="18">
    <location>
        <begin position="1002"/>
        <end position="1021"/>
    </location>
</feature>
<feature type="transmembrane region" description="Helical" evidence="18">
    <location>
        <begin position="601"/>
        <end position="623"/>
    </location>
</feature>
<evidence type="ECO:0000313" key="21">
    <source>
        <dbReference type="EMBL" id="KAL1240881.1"/>
    </source>
</evidence>
<evidence type="ECO:0000259" key="19">
    <source>
        <dbReference type="PROSITE" id="PS50222"/>
    </source>
</evidence>
<keyword evidence="12" id="KW-0560">Oxidoreductase</keyword>
<proteinExistence type="inferred from homology"/>
<protein>
    <recommendedName>
        <fullName evidence="3">NAD(P)H oxidase (H2O2-forming)</fullName>
        <ecNumber evidence="3">1.6.3.1</ecNumber>
    </recommendedName>
</protein>
<dbReference type="CDD" id="cd06186">
    <property type="entry name" value="NOX_Duox_like_FAD_NADP"/>
    <property type="match status" value="1"/>
</dbReference>
<evidence type="ECO:0000256" key="14">
    <source>
        <dbReference type="ARBA" id="ARBA00023180"/>
    </source>
</evidence>
<feature type="domain" description="FAD-binding FR-type" evidence="20">
    <location>
        <begin position="1225"/>
        <end position="1332"/>
    </location>
</feature>
<evidence type="ECO:0000256" key="8">
    <source>
        <dbReference type="ARBA" id="ARBA00022827"/>
    </source>
</evidence>
<dbReference type="Pfam" id="PF03098">
    <property type="entry name" value="An_peroxidase"/>
    <property type="match status" value="1"/>
</dbReference>
<gene>
    <name evidence="21" type="ORF">TSPI_02367</name>
</gene>
<keyword evidence="15" id="KW-0376">Hydrogen peroxide</keyword>
<name>A0ABR3KKU1_TRISP</name>
<dbReference type="Gene3D" id="1.10.238.10">
    <property type="entry name" value="EF-hand"/>
    <property type="match status" value="1"/>
</dbReference>
<comment type="catalytic activity">
    <reaction evidence="17">
        <text>NADPH + O2 + H(+) = H2O2 + NADP(+)</text>
        <dbReference type="Rhea" id="RHEA:11260"/>
        <dbReference type="ChEBI" id="CHEBI:15378"/>
        <dbReference type="ChEBI" id="CHEBI:15379"/>
        <dbReference type="ChEBI" id="CHEBI:16240"/>
        <dbReference type="ChEBI" id="CHEBI:57783"/>
        <dbReference type="ChEBI" id="CHEBI:58349"/>
        <dbReference type="EC" id="1.6.3.1"/>
    </reaction>
</comment>
<evidence type="ECO:0000256" key="11">
    <source>
        <dbReference type="ARBA" id="ARBA00022989"/>
    </source>
</evidence>
<dbReference type="PROSITE" id="PS50222">
    <property type="entry name" value="EF_HAND_2"/>
    <property type="match status" value="1"/>
</dbReference>
<dbReference type="InterPro" id="IPR019791">
    <property type="entry name" value="Haem_peroxidase_animal"/>
</dbReference>
<dbReference type="InterPro" id="IPR017938">
    <property type="entry name" value="Riboflavin_synthase-like_b-brl"/>
</dbReference>
<keyword evidence="10" id="KW-0521">NADP</keyword>
<comment type="catalytic activity">
    <reaction evidence="16">
        <text>NADH + O2 + H(+) = H2O2 + NAD(+)</text>
        <dbReference type="Rhea" id="RHEA:11264"/>
        <dbReference type="ChEBI" id="CHEBI:15378"/>
        <dbReference type="ChEBI" id="CHEBI:15379"/>
        <dbReference type="ChEBI" id="CHEBI:16240"/>
        <dbReference type="ChEBI" id="CHEBI:57540"/>
        <dbReference type="ChEBI" id="CHEBI:57945"/>
        <dbReference type="EC" id="1.6.3.1"/>
    </reaction>
</comment>
<dbReference type="SUPFAM" id="SSF63380">
    <property type="entry name" value="Riboflavin synthase domain-like"/>
    <property type="match status" value="1"/>
</dbReference>
<evidence type="ECO:0000256" key="1">
    <source>
        <dbReference type="ARBA" id="ARBA00004141"/>
    </source>
</evidence>
<dbReference type="PANTHER" id="PTHR11475:SF144">
    <property type="entry name" value="NAD(P)H OXIDASE (H2O2-FORMING)"/>
    <property type="match status" value="1"/>
</dbReference>
<dbReference type="CDD" id="cd09820">
    <property type="entry name" value="dual_peroxidase_like"/>
    <property type="match status" value="1"/>
</dbReference>
<keyword evidence="11 18" id="KW-1133">Transmembrane helix</keyword>
<dbReference type="EC" id="1.6.3.1" evidence="3"/>
<evidence type="ECO:0000256" key="17">
    <source>
        <dbReference type="ARBA" id="ARBA00048762"/>
    </source>
</evidence>
<keyword evidence="13 18" id="KW-0472">Membrane</keyword>
<dbReference type="InterPro" id="IPR013130">
    <property type="entry name" value="Fe3_Rdtase_TM_dom"/>
</dbReference>
<evidence type="ECO:0000256" key="12">
    <source>
        <dbReference type="ARBA" id="ARBA00023002"/>
    </source>
</evidence>
<dbReference type="InterPro" id="IPR039261">
    <property type="entry name" value="FNR_nucleotide-bd"/>
</dbReference>
<dbReference type="InterPro" id="IPR013112">
    <property type="entry name" value="FAD-bd_8"/>
</dbReference>
<dbReference type="InterPro" id="IPR013121">
    <property type="entry name" value="Fe_red_NAD-bd_6"/>
</dbReference>
<evidence type="ECO:0000259" key="20">
    <source>
        <dbReference type="PROSITE" id="PS51384"/>
    </source>
</evidence>
<evidence type="ECO:0000256" key="6">
    <source>
        <dbReference type="ARBA" id="ARBA00022692"/>
    </source>
</evidence>
<organism evidence="21 22">
    <name type="scientific">Trichinella spiralis</name>
    <name type="common">Trichina worm</name>
    <dbReference type="NCBI Taxonomy" id="6334"/>
    <lineage>
        <taxon>Eukaryota</taxon>
        <taxon>Metazoa</taxon>
        <taxon>Ecdysozoa</taxon>
        <taxon>Nematoda</taxon>
        <taxon>Enoplea</taxon>
        <taxon>Dorylaimia</taxon>
        <taxon>Trichinellida</taxon>
        <taxon>Trichinellidae</taxon>
        <taxon>Trichinella</taxon>
    </lineage>
</organism>
<dbReference type="Proteomes" id="UP001558632">
    <property type="component" value="Unassembled WGS sequence"/>
</dbReference>
<evidence type="ECO:0000256" key="10">
    <source>
        <dbReference type="ARBA" id="ARBA00022857"/>
    </source>
</evidence>
<keyword evidence="9" id="KW-0106">Calcium</keyword>
<evidence type="ECO:0000256" key="7">
    <source>
        <dbReference type="ARBA" id="ARBA00022737"/>
    </source>
</evidence>
<dbReference type="PANTHER" id="PTHR11475">
    <property type="entry name" value="OXIDASE/PEROXIDASE"/>
    <property type="match status" value="1"/>
</dbReference>
<evidence type="ECO:0000256" key="5">
    <source>
        <dbReference type="ARBA" id="ARBA00022630"/>
    </source>
</evidence>
<dbReference type="InterPro" id="IPR010255">
    <property type="entry name" value="Haem_peroxidase_sf"/>
</dbReference>
<dbReference type="PROSITE" id="PS51384">
    <property type="entry name" value="FAD_FR"/>
    <property type="match status" value="1"/>
</dbReference>
<comment type="subcellular location">
    <subcellularLocation>
        <location evidence="1">Membrane</location>
        <topology evidence="1">Multi-pass membrane protein</topology>
    </subcellularLocation>
</comment>
<dbReference type="Pfam" id="PF01794">
    <property type="entry name" value="Ferric_reduct"/>
    <property type="match status" value="1"/>
</dbReference>
<dbReference type="SUPFAM" id="SSF48113">
    <property type="entry name" value="Heme-dependent peroxidases"/>
    <property type="match status" value="1"/>
</dbReference>
<feature type="transmembrane region" description="Helical" evidence="18">
    <location>
        <begin position="1139"/>
        <end position="1163"/>
    </location>
</feature>
<dbReference type="Pfam" id="PF08022">
    <property type="entry name" value="FAD_binding_8"/>
    <property type="match status" value="1"/>
</dbReference>
<evidence type="ECO:0000256" key="16">
    <source>
        <dbReference type="ARBA" id="ARBA00047455"/>
    </source>
</evidence>
<dbReference type="InterPro" id="IPR011992">
    <property type="entry name" value="EF-hand-dom_pair"/>
</dbReference>
<comment type="caution">
    <text evidence="21">The sequence shown here is derived from an EMBL/GenBank/DDBJ whole genome shotgun (WGS) entry which is preliminary data.</text>
</comment>
<evidence type="ECO:0000256" key="15">
    <source>
        <dbReference type="ARBA" id="ARBA00023324"/>
    </source>
</evidence>
<evidence type="ECO:0000256" key="2">
    <source>
        <dbReference type="ARBA" id="ARBA00005644"/>
    </source>
</evidence>
<keyword evidence="14" id="KW-0325">Glycoprotein</keyword>
<dbReference type="SUPFAM" id="SSF52343">
    <property type="entry name" value="Ferredoxin reductase-like, C-terminal NADP-linked domain"/>
    <property type="match status" value="1"/>
</dbReference>
<dbReference type="PROSITE" id="PS50292">
    <property type="entry name" value="PEROXIDASE_3"/>
    <property type="match status" value="1"/>
</dbReference>
<evidence type="ECO:0000313" key="22">
    <source>
        <dbReference type="Proteomes" id="UP001558632"/>
    </source>
</evidence>
<dbReference type="InterPro" id="IPR034821">
    <property type="entry name" value="DUOX_peroxidase"/>
</dbReference>
<keyword evidence="22" id="KW-1185">Reference proteome</keyword>
<keyword evidence="7" id="KW-0677">Repeat</keyword>
<evidence type="ECO:0000256" key="18">
    <source>
        <dbReference type="SAM" id="Phobius"/>
    </source>
</evidence>
<dbReference type="Pfam" id="PF08030">
    <property type="entry name" value="NAD_binding_6"/>
    <property type="match status" value="1"/>
</dbReference>
<feature type="transmembrane region" description="Helical" evidence="18">
    <location>
        <begin position="1041"/>
        <end position="1062"/>
    </location>
</feature>
<sequence length="1509" mass="175467">MQMLNKEKHLGRSIRNTILPLIMRSWITVVMLCHMARGNWEFQRYDGWYNNLAHPEWGTAGSRLYRQTPNAYLDGVYQINDSSPNVRVISNLVFKGPDGIRNSRNVTTMFAFFSQMVAYEILQSTEISCPMEMHHIAIERCDPIFDAKCTGKIAMPYLRAKYDKNTGLGINNPREQLNERTSWIDGSILYSVNEPWLNIMRSFENGTLREGLMKGYPPLNAERLPLINPPPPQLHRLVDPERMFMLGDPRMNENPPLLAFGLMLYRWHNKQAEKLQQKYPHWSDVKLFERARRFLIAHLQNIIMYEFLPALLDEPTKPYEKYNPHLPPGISHEFAVAAFRYPHTMVPAGTFLRNGQCQFETNVGGYPALRLCNTWWNAQDELQRYGMDKFILGMASQVAEEEDRFIVSDLKDFVFGPMHFSRRDLPALSLMRGRDNGLPDYNTIRKSFDLPAVDWHTINPDHYSADPQFYEKLKSLYGGNITKMDMYIGGILEFNNGKVGELFKRIIRDQFYRIRDADRFWFENRDNKLFTEEEIQEIKNVRLYDMIIQTTGIKPNEIQKDVFFWKNGDPCPQPFQLNISILEPCIPFMRHDHFMGNEVSFIYSCIALGIVPVACVGIAMWMVRRSKKRRNAGSFNINNANIRKELNSSTDENQWKKEENKVFSVFHGIEWLHEHYCRSVVICLDKKPAIRLLKRRGGLLRSVCLEAVKTCKIFVSDRAFLLMVFPDDYDMVLRFDSYSSCTKLLRSLELLLRWHGKDIEIKHENTERLLAMAETVEIRKQKLEHFFREAYAKAFNVPEMRSEAVNMDDVSQSVLQTMLTKAEFADALGMDENDLIIQRLFRCVARQHPDKICFRDFLDVVIKFANGTIKEKLQILFNMCDRRADGHVDKKEFAHVIQSAMSNAGTCLRPEEEAEAIENIFRSCGIDPKKEFLTLEDFEIIHSEFKGIGLHLKGRNQHILNKTSLERTESICLSVPVTNREFTVKNFGNNITSWLEDYRQHITCLTVFFTLCFAVFFERFWHFYSMSEHGDLRRTMGLGISFSRASAAVISLCMGVILLTVCRNIITWLRETPLGYYIPFDATLSFHKIVGITTGIFSAIHTAGHCINFYHISTHDLEGLKCLFQDAVFDSDMKPSISYWLYGTVTGVTGILLVLVMSVMYVFSLPSIINSAYHAFRVTHLLNFLLYALTIIHGLQKLLTQPSFWYYITVPAVLLVLDRLVSLKNDYKQLEILSAELLPSDITFIKFKRPRNFHFRSGQWVRIRCSAFNCKVNEWHAFTLASTPDDRTLKIYVKAQGPWTWKLRESILEAQQYGTSYPLLQMDGPNGAGNQDWYNYEVCIMIAAGIGVTPYASVLMDAVKARNSSKHSDSICRKIYFFWICPTYKNYDWFIEILRKAEEEDKENMVETHIFVTQFFYKYDLRTTMLYICEKHFRIEEGRSMFTNLKATNHFGRPNLEALFGYVQSKHPKLNCIGVFSCGLPSVNKSVQNTCEIMNRRRKTHFVHKFEAF</sequence>
<dbReference type="InterPro" id="IPR002048">
    <property type="entry name" value="EF_hand_dom"/>
</dbReference>
<keyword evidence="5" id="KW-0285">Flavoprotein</keyword>
<feature type="transmembrane region" description="Helical" evidence="18">
    <location>
        <begin position="1204"/>
        <end position="1221"/>
    </location>
</feature>
<dbReference type="Gene3D" id="2.40.30.10">
    <property type="entry name" value="Translation factors"/>
    <property type="match status" value="1"/>
</dbReference>
<reference evidence="21 22" key="1">
    <citation type="submission" date="2024-07" db="EMBL/GenBank/DDBJ databases">
        <title>Enhanced genomic and transcriptomic resources for Trichinella pseudospiralis and T. spiralis underpin the discovery of pronounced molecular differences between stages and species.</title>
        <authorList>
            <person name="Pasi K.K."/>
            <person name="La Rosa G."/>
            <person name="Gomez-Morales M.A."/>
            <person name="Tosini F."/>
            <person name="Sumanam S."/>
            <person name="Young N.D."/>
            <person name="Chang B.C."/>
            <person name="Robin G.B."/>
        </authorList>
    </citation>
    <scope>NUCLEOTIDE SEQUENCE [LARGE SCALE GENOMIC DNA]</scope>
    <source>
        <strain evidence="21">ISS534</strain>
    </source>
</reference>
<dbReference type="PRINTS" id="PR00457">
    <property type="entry name" value="ANPEROXIDASE"/>
</dbReference>
<evidence type="ECO:0000256" key="13">
    <source>
        <dbReference type="ARBA" id="ARBA00023136"/>
    </source>
</evidence>
<dbReference type="EMBL" id="JBEUSY010000254">
    <property type="protein sequence ID" value="KAL1240881.1"/>
    <property type="molecule type" value="Genomic_DNA"/>
</dbReference>
<comment type="similarity">
    <text evidence="2">In the N-terminal section; belongs to the peroxidase family.</text>
</comment>
<dbReference type="Gene3D" id="1.10.640.10">
    <property type="entry name" value="Haem peroxidase domain superfamily, animal type"/>
    <property type="match status" value="1"/>
</dbReference>
<accession>A0ABR3KKU1</accession>
<keyword evidence="4" id="KW-0575">Peroxidase</keyword>
<keyword evidence="6 18" id="KW-0812">Transmembrane</keyword>
<evidence type="ECO:0000256" key="9">
    <source>
        <dbReference type="ARBA" id="ARBA00022837"/>
    </source>
</evidence>
<evidence type="ECO:0000256" key="3">
    <source>
        <dbReference type="ARBA" id="ARBA00012698"/>
    </source>
</evidence>
<dbReference type="InterPro" id="IPR017927">
    <property type="entry name" value="FAD-bd_FR_type"/>
</dbReference>